<evidence type="ECO:0000256" key="5">
    <source>
        <dbReference type="ARBA" id="ARBA00023136"/>
    </source>
</evidence>
<evidence type="ECO:0000256" key="3">
    <source>
        <dbReference type="ARBA" id="ARBA00022692"/>
    </source>
</evidence>
<reference evidence="8 9" key="1">
    <citation type="submission" date="2020-08" db="EMBL/GenBank/DDBJ databases">
        <title>Genomic Encyclopedia of Type Strains, Phase IV (KMG-IV): sequencing the most valuable type-strain genomes for metagenomic binning, comparative biology and taxonomic classification.</title>
        <authorList>
            <person name="Goeker M."/>
        </authorList>
    </citation>
    <scope>NUCLEOTIDE SEQUENCE [LARGE SCALE GENOMIC DNA]</scope>
    <source>
        <strain evidence="8 9">DSM 103733</strain>
    </source>
</reference>
<feature type="transmembrane region" description="Helical" evidence="6">
    <location>
        <begin position="269"/>
        <end position="291"/>
    </location>
</feature>
<keyword evidence="9" id="KW-1185">Reference proteome</keyword>
<evidence type="ECO:0000256" key="6">
    <source>
        <dbReference type="SAM" id="Phobius"/>
    </source>
</evidence>
<evidence type="ECO:0000256" key="2">
    <source>
        <dbReference type="ARBA" id="ARBA00022475"/>
    </source>
</evidence>
<organism evidence="8 9">
    <name type="scientific">Silvibacterium bohemicum</name>
    <dbReference type="NCBI Taxonomy" id="1577686"/>
    <lineage>
        <taxon>Bacteria</taxon>
        <taxon>Pseudomonadati</taxon>
        <taxon>Acidobacteriota</taxon>
        <taxon>Terriglobia</taxon>
        <taxon>Terriglobales</taxon>
        <taxon>Acidobacteriaceae</taxon>
        <taxon>Silvibacterium</taxon>
    </lineage>
</organism>
<dbReference type="GO" id="GO:0005886">
    <property type="term" value="C:plasma membrane"/>
    <property type="evidence" value="ECO:0007669"/>
    <property type="project" value="UniProtKB-SubCell"/>
</dbReference>
<gene>
    <name evidence="8" type="ORF">HNQ77_000586</name>
</gene>
<dbReference type="AlphaFoldDB" id="A0A841JW28"/>
<dbReference type="RefSeq" id="WP_050057848.1">
    <property type="nucleotide sequence ID" value="NZ_JACHEK010000001.1"/>
</dbReference>
<dbReference type="OrthoDB" id="9810662at2"/>
<keyword evidence="4 6" id="KW-1133">Transmembrane helix</keyword>
<evidence type="ECO:0000313" key="8">
    <source>
        <dbReference type="EMBL" id="MBB6142648.1"/>
    </source>
</evidence>
<protein>
    <submittedName>
        <fullName evidence="8">Tight adherence protein C</fullName>
    </submittedName>
</protein>
<keyword evidence="2" id="KW-1003">Cell membrane</keyword>
<dbReference type="Pfam" id="PF00482">
    <property type="entry name" value="T2SSF"/>
    <property type="match status" value="1"/>
</dbReference>
<dbReference type="PANTHER" id="PTHR35007">
    <property type="entry name" value="INTEGRAL MEMBRANE PROTEIN-RELATED"/>
    <property type="match status" value="1"/>
</dbReference>
<proteinExistence type="predicted"/>
<dbReference type="PANTHER" id="PTHR35007:SF2">
    <property type="entry name" value="PILUS ASSEMBLE PROTEIN"/>
    <property type="match status" value="1"/>
</dbReference>
<dbReference type="InterPro" id="IPR018076">
    <property type="entry name" value="T2SS_GspF_dom"/>
</dbReference>
<comment type="caution">
    <text evidence="8">The sequence shown here is derived from an EMBL/GenBank/DDBJ whole genome shotgun (WGS) entry which is preliminary data.</text>
</comment>
<feature type="transmembrane region" description="Helical" evidence="6">
    <location>
        <begin position="122"/>
        <end position="140"/>
    </location>
</feature>
<feature type="domain" description="Type II secretion system protein GspF" evidence="7">
    <location>
        <begin position="158"/>
        <end position="286"/>
    </location>
</feature>
<accession>A0A841JW28</accession>
<comment type="subcellular location">
    <subcellularLocation>
        <location evidence="1">Cell membrane</location>
        <topology evidence="1">Multi-pass membrane protein</topology>
    </subcellularLocation>
</comment>
<evidence type="ECO:0000259" key="7">
    <source>
        <dbReference type="Pfam" id="PF00482"/>
    </source>
</evidence>
<sequence length="302" mass="33752">MTSQILFALTLGIASFCLLALIVMPMMERSRKMTKRALDIMVIARPDQQALSRRQQLEGRLLRLLREVRTRFGMGGSIKSANRLAAAGYRAAAAPDIFFAAQFLTPLACAFGASFITDNTLLWVMICAGVGYLAPGIWLTEKTRRRKDRIRRSLPDTIDLLVICVDAGLGLDQALLRVSQEIAVGHPDMYNELTRVHLEQRAGRPRLETWQNLTERVKLTELTAFASMLTQSDRFGTPIAKSLSTFAEDLRLKRRQQVEEIAAKTKVKILFPLVFCIFPCLFIVLLGPAVLEISSGLQTISK</sequence>
<keyword evidence="3 6" id="KW-0812">Transmembrane</keyword>
<evidence type="ECO:0000256" key="1">
    <source>
        <dbReference type="ARBA" id="ARBA00004651"/>
    </source>
</evidence>
<feature type="transmembrane region" description="Helical" evidence="6">
    <location>
        <begin position="6"/>
        <end position="27"/>
    </location>
</feature>
<feature type="transmembrane region" description="Helical" evidence="6">
    <location>
        <begin position="97"/>
        <end position="116"/>
    </location>
</feature>
<evidence type="ECO:0000313" key="9">
    <source>
        <dbReference type="Proteomes" id="UP000538666"/>
    </source>
</evidence>
<evidence type="ECO:0000256" key="4">
    <source>
        <dbReference type="ARBA" id="ARBA00022989"/>
    </source>
</evidence>
<keyword evidence="5 6" id="KW-0472">Membrane</keyword>
<dbReference type="Proteomes" id="UP000538666">
    <property type="component" value="Unassembled WGS sequence"/>
</dbReference>
<dbReference type="EMBL" id="JACHEK010000001">
    <property type="protein sequence ID" value="MBB6142648.1"/>
    <property type="molecule type" value="Genomic_DNA"/>
</dbReference>
<name>A0A841JW28_9BACT</name>